<reference evidence="5 6" key="1">
    <citation type="journal article" date="2019" name="Nat. Microbiol.">
        <title>Mediterranean grassland soil C-N compound turnover is dependent on rainfall and depth, and is mediated by genomically divergent microorganisms.</title>
        <authorList>
            <person name="Diamond S."/>
            <person name="Andeer P.F."/>
            <person name="Li Z."/>
            <person name="Crits-Christoph A."/>
            <person name="Burstein D."/>
            <person name="Anantharaman K."/>
            <person name="Lane K.R."/>
            <person name="Thomas B.C."/>
            <person name="Pan C."/>
            <person name="Northen T.R."/>
            <person name="Banfield J.F."/>
        </authorList>
    </citation>
    <scope>NUCLEOTIDE SEQUENCE [LARGE SCALE GENOMIC DNA]</scope>
    <source>
        <strain evidence="5">NP_5</strain>
    </source>
</reference>
<protein>
    <submittedName>
        <fullName evidence="5">ABC transporter substrate-binding protein</fullName>
    </submittedName>
</protein>
<proteinExistence type="inferred from homology"/>
<evidence type="ECO:0000259" key="4">
    <source>
        <dbReference type="Pfam" id="PF13458"/>
    </source>
</evidence>
<dbReference type="Gene3D" id="3.40.50.2300">
    <property type="match status" value="2"/>
</dbReference>
<dbReference type="InterPro" id="IPR028082">
    <property type="entry name" value="Peripla_BP_I"/>
</dbReference>
<accession>A0A537LWF6</accession>
<dbReference type="InterPro" id="IPR051010">
    <property type="entry name" value="BCAA_transport"/>
</dbReference>
<comment type="caution">
    <text evidence="5">The sequence shown here is derived from an EMBL/GenBank/DDBJ whole genome shotgun (WGS) entry which is preliminary data.</text>
</comment>
<feature type="region of interest" description="Disordered" evidence="3">
    <location>
        <begin position="1"/>
        <end position="75"/>
    </location>
</feature>
<dbReference type="PANTHER" id="PTHR30483">
    <property type="entry name" value="LEUCINE-SPECIFIC-BINDING PROTEIN"/>
    <property type="match status" value="1"/>
</dbReference>
<dbReference type="CDD" id="cd20014">
    <property type="entry name" value="PBP1_RPA0668_benzoate-like"/>
    <property type="match status" value="1"/>
</dbReference>
<dbReference type="AlphaFoldDB" id="A0A537LWF6"/>
<dbReference type="SUPFAM" id="SSF53822">
    <property type="entry name" value="Periplasmic binding protein-like I"/>
    <property type="match status" value="1"/>
</dbReference>
<evidence type="ECO:0000313" key="5">
    <source>
        <dbReference type="EMBL" id="TMJ12353.1"/>
    </source>
</evidence>
<feature type="domain" description="Leucine-binding protein" evidence="4">
    <location>
        <begin position="120"/>
        <end position="459"/>
    </location>
</feature>
<evidence type="ECO:0000256" key="1">
    <source>
        <dbReference type="ARBA" id="ARBA00010062"/>
    </source>
</evidence>
<name>A0A537LWF6_9BACT</name>
<dbReference type="Pfam" id="PF13458">
    <property type="entry name" value="Peripla_BP_6"/>
    <property type="match status" value="1"/>
</dbReference>
<keyword evidence="2" id="KW-0732">Signal</keyword>
<dbReference type="InterPro" id="IPR028081">
    <property type="entry name" value="Leu-bd"/>
</dbReference>
<dbReference type="EMBL" id="VBAM01000188">
    <property type="protein sequence ID" value="TMJ12353.1"/>
    <property type="molecule type" value="Genomic_DNA"/>
</dbReference>
<feature type="compositionally biased region" description="Basic residues" evidence="3">
    <location>
        <begin position="1"/>
        <end position="15"/>
    </location>
</feature>
<dbReference type="PANTHER" id="PTHR30483:SF6">
    <property type="entry name" value="PERIPLASMIC BINDING PROTEIN OF ABC TRANSPORTER FOR NATURAL AMINO ACIDS"/>
    <property type="match status" value="1"/>
</dbReference>
<gene>
    <name evidence="5" type="ORF">E6H02_06035</name>
</gene>
<evidence type="ECO:0000313" key="6">
    <source>
        <dbReference type="Proteomes" id="UP000320393"/>
    </source>
</evidence>
<organism evidence="5 6">
    <name type="scientific">Candidatus Segetimicrobium genomatis</name>
    <dbReference type="NCBI Taxonomy" id="2569760"/>
    <lineage>
        <taxon>Bacteria</taxon>
        <taxon>Bacillati</taxon>
        <taxon>Candidatus Sysuimicrobiota</taxon>
        <taxon>Candidatus Sysuimicrobiia</taxon>
        <taxon>Candidatus Sysuimicrobiales</taxon>
        <taxon>Candidatus Segetimicrobiaceae</taxon>
        <taxon>Candidatus Segetimicrobium</taxon>
    </lineage>
</organism>
<comment type="similarity">
    <text evidence="1">Belongs to the leucine-binding protein family.</text>
</comment>
<evidence type="ECO:0000256" key="3">
    <source>
        <dbReference type="SAM" id="MobiDB-lite"/>
    </source>
</evidence>
<evidence type="ECO:0000256" key="2">
    <source>
        <dbReference type="ARBA" id="ARBA00022729"/>
    </source>
</evidence>
<dbReference type="Proteomes" id="UP000320393">
    <property type="component" value="Unassembled WGS sequence"/>
</dbReference>
<sequence>MGVRVRGAHHRHVQHSRQPDIVDKPPGADEQGPVLASPQRDPGVRHGGGGSPHRPSKPLRSMGTRIGGKKRPRAARLTRRGLLTGALGGAAALAGGGAGGRGGTGRPFGIPAVLAASTAPVKIGVLLPYSKVYQQLGEDITSGMMLYVESAGWKAGGRTITLIKEDEDIDPQVALRKARKLIEGNNVDLLAGLVSSASALAIRDLVHNSKTLLVIANAGANAVTRARRSPFIFRISFSNWQTAYPIGGWFYENVARSCVVGGSDYAAGREDISAFKESYLASQGRILGEVYPPLNNTDYAPYIGQMQRLRPEAVFVFFAGSDAVRFVSQAAQYGLLREARLVGPGFLVEEDVLPAQGMNALGTYSCLHWALTLQKPENLAFTRAYRDRWKREATVYAMQGYDAARVIIEALTTTGGDTVNKTGLIEAMASVKFASPRGAVAFDPDTHNVIQTVYLRQVRQVKDALHNVVFHDLGVFRDPG</sequence>
<feature type="compositionally biased region" description="Basic and acidic residues" evidence="3">
    <location>
        <begin position="17"/>
        <end position="27"/>
    </location>
</feature>